<dbReference type="SMART" id="SM00271">
    <property type="entry name" value="DnaJ"/>
    <property type="match status" value="1"/>
</dbReference>
<protein>
    <recommendedName>
        <fullName evidence="2">J domain-containing protein</fullName>
    </recommendedName>
</protein>
<dbReference type="CDD" id="cd06257">
    <property type="entry name" value="DnaJ"/>
    <property type="match status" value="1"/>
</dbReference>
<dbReference type="OrthoDB" id="445556at2759"/>
<dbReference type="InterPro" id="IPR018253">
    <property type="entry name" value="DnaJ_domain_CS"/>
</dbReference>
<dbReference type="AlphaFoldDB" id="A0A9W8DI75"/>
<feature type="compositionally biased region" description="Low complexity" evidence="1">
    <location>
        <begin position="95"/>
        <end position="110"/>
    </location>
</feature>
<dbReference type="PANTHER" id="PTHR43948:SF10">
    <property type="entry name" value="MRJ, ISOFORM E"/>
    <property type="match status" value="1"/>
</dbReference>
<dbReference type="Gene3D" id="1.10.287.110">
    <property type="entry name" value="DnaJ domain"/>
    <property type="match status" value="1"/>
</dbReference>
<feature type="compositionally biased region" description="Polar residues" evidence="1">
    <location>
        <begin position="117"/>
        <end position="132"/>
    </location>
</feature>
<dbReference type="InterPro" id="IPR001623">
    <property type="entry name" value="DnaJ_domain"/>
</dbReference>
<reference evidence="3" key="1">
    <citation type="submission" date="2022-07" db="EMBL/GenBank/DDBJ databases">
        <title>Phylogenomic reconstructions and comparative analyses of Kickxellomycotina fungi.</title>
        <authorList>
            <person name="Reynolds N.K."/>
            <person name="Stajich J.E."/>
            <person name="Barry K."/>
            <person name="Grigoriev I.V."/>
            <person name="Crous P."/>
            <person name="Smith M.E."/>
        </authorList>
    </citation>
    <scope>NUCLEOTIDE SEQUENCE</scope>
    <source>
        <strain evidence="3">RSA 861</strain>
    </source>
</reference>
<organism evidence="3 4">
    <name type="scientific">Tieghemiomyces parasiticus</name>
    <dbReference type="NCBI Taxonomy" id="78921"/>
    <lineage>
        <taxon>Eukaryota</taxon>
        <taxon>Fungi</taxon>
        <taxon>Fungi incertae sedis</taxon>
        <taxon>Zoopagomycota</taxon>
        <taxon>Kickxellomycotina</taxon>
        <taxon>Dimargaritomycetes</taxon>
        <taxon>Dimargaritales</taxon>
        <taxon>Dimargaritaceae</taxon>
        <taxon>Tieghemiomyces</taxon>
    </lineage>
</organism>
<evidence type="ECO:0000313" key="3">
    <source>
        <dbReference type="EMBL" id="KAJ1910505.1"/>
    </source>
</evidence>
<feature type="domain" description="J" evidence="2">
    <location>
        <begin position="53"/>
        <end position="166"/>
    </location>
</feature>
<sequence>MGFPSLATAGRRPLTVWSLPVTLFHRTFPALSFHRPNETRSQRWAHAVHSKRSPYQVFDLPLTATPNDIKKRYRELCMQWHPDLAVKRLKEAQAASSLSSSSSSASATEATAKESIEPSTNAGRRSATTSVKSAEEQRIHQRFVEITDAYQVLSDPVQRKRYLRLAASAAAAAGWAHGSGGVTHPHQPTGHRAYPFHPGDAAIYNNPSWQRMYASTNRHHHPYDGPNPFAPEDAATAAYMGDSNKGKHDQAIHIVMALCGAFGLFHFIQVMSISSEARERYHHEAWVAYDESLKNARAAGDHQTSVENFLARKAEADRQREMLARKGY</sequence>
<comment type="caution">
    <text evidence="3">The sequence shown here is derived from an EMBL/GenBank/DDBJ whole genome shotgun (WGS) entry which is preliminary data.</text>
</comment>
<accession>A0A9W8DI75</accession>
<name>A0A9W8DI75_9FUNG</name>
<proteinExistence type="predicted"/>
<dbReference type="PROSITE" id="PS50076">
    <property type="entry name" value="DNAJ_2"/>
    <property type="match status" value="1"/>
</dbReference>
<gene>
    <name evidence="3" type="ORF">IWQ60_010623</name>
</gene>
<evidence type="ECO:0000256" key="1">
    <source>
        <dbReference type="SAM" id="MobiDB-lite"/>
    </source>
</evidence>
<keyword evidence="4" id="KW-1185">Reference proteome</keyword>
<dbReference type="PANTHER" id="PTHR43948">
    <property type="entry name" value="DNAJ HOMOLOG SUBFAMILY B"/>
    <property type="match status" value="1"/>
</dbReference>
<dbReference type="Pfam" id="PF00226">
    <property type="entry name" value="DnaJ"/>
    <property type="match status" value="1"/>
</dbReference>
<dbReference type="SUPFAM" id="SSF46565">
    <property type="entry name" value="Chaperone J-domain"/>
    <property type="match status" value="2"/>
</dbReference>
<dbReference type="Proteomes" id="UP001150569">
    <property type="component" value="Unassembled WGS sequence"/>
</dbReference>
<dbReference type="EMBL" id="JANBPT010001042">
    <property type="protein sequence ID" value="KAJ1910505.1"/>
    <property type="molecule type" value="Genomic_DNA"/>
</dbReference>
<evidence type="ECO:0000259" key="2">
    <source>
        <dbReference type="PROSITE" id="PS50076"/>
    </source>
</evidence>
<dbReference type="InterPro" id="IPR036869">
    <property type="entry name" value="J_dom_sf"/>
</dbReference>
<dbReference type="PROSITE" id="PS00636">
    <property type="entry name" value="DNAJ_1"/>
    <property type="match status" value="1"/>
</dbReference>
<dbReference type="PRINTS" id="PR00625">
    <property type="entry name" value="JDOMAIN"/>
</dbReference>
<feature type="region of interest" description="Disordered" evidence="1">
    <location>
        <begin position="95"/>
        <end position="136"/>
    </location>
</feature>
<evidence type="ECO:0000313" key="4">
    <source>
        <dbReference type="Proteomes" id="UP001150569"/>
    </source>
</evidence>